<dbReference type="GO" id="GO:0006412">
    <property type="term" value="P:translation"/>
    <property type="evidence" value="ECO:0007669"/>
    <property type="project" value="InterPro"/>
</dbReference>
<dbReference type="Proteomes" id="UP000231162">
    <property type="component" value="Unassembled WGS sequence"/>
</dbReference>
<reference evidence="7" key="1">
    <citation type="submission" date="2017-09" db="EMBL/GenBank/DDBJ databases">
        <title>Depth-based differentiation of microbial function through sediment-hosted aquifers and enrichment of novel symbionts in the deep terrestrial subsurface.</title>
        <authorList>
            <person name="Probst A.J."/>
            <person name="Ladd B."/>
            <person name="Jarett J.K."/>
            <person name="Geller-Mcgrath D.E."/>
            <person name="Sieber C.M.K."/>
            <person name="Emerson J.B."/>
            <person name="Anantharaman K."/>
            <person name="Thomas B.C."/>
            <person name="Malmstrom R."/>
            <person name="Stieglmeier M."/>
            <person name="Klingl A."/>
            <person name="Woyke T."/>
            <person name="Ryan C.M."/>
            <person name="Banfield J.F."/>
        </authorList>
    </citation>
    <scope>NUCLEOTIDE SEQUENCE [LARGE SCALE GENOMIC DNA]</scope>
</reference>
<organism evidence="6 7">
    <name type="scientific">Candidatus Berkelbacteria bacterium CG10_big_fil_rev_8_21_14_0_10_43_14</name>
    <dbReference type="NCBI Taxonomy" id="1974515"/>
    <lineage>
        <taxon>Bacteria</taxon>
        <taxon>Candidatus Berkelbacteria</taxon>
    </lineage>
</organism>
<dbReference type="Gene3D" id="1.10.287.310">
    <property type="match status" value="1"/>
</dbReference>
<keyword evidence="2 6" id="KW-0689">Ribosomal protein</keyword>
<evidence type="ECO:0000313" key="7">
    <source>
        <dbReference type="Proteomes" id="UP000231162"/>
    </source>
</evidence>
<dbReference type="InterPro" id="IPR036049">
    <property type="entry name" value="Ribosomal_uL29_sf"/>
</dbReference>
<keyword evidence="3" id="KW-0687">Ribonucleoprotein</keyword>
<name>A0A2M6R8Q4_9BACT</name>
<sequence>MKNKELYTKWRADSVPVLIKERESLKKKLIMTQLEVSFGKLKKNSELKVLRKNIARLETYIQEKLISTSLKNKEKI</sequence>
<dbReference type="EMBL" id="PEZX01000029">
    <property type="protein sequence ID" value="PIS06913.1"/>
    <property type="molecule type" value="Genomic_DNA"/>
</dbReference>
<dbReference type="SUPFAM" id="SSF46561">
    <property type="entry name" value="Ribosomal protein L29 (L29p)"/>
    <property type="match status" value="1"/>
</dbReference>
<dbReference type="InterPro" id="IPR001854">
    <property type="entry name" value="Ribosomal_uL29"/>
</dbReference>
<evidence type="ECO:0000313" key="6">
    <source>
        <dbReference type="EMBL" id="PIS06913.1"/>
    </source>
</evidence>
<evidence type="ECO:0000256" key="1">
    <source>
        <dbReference type="ARBA" id="ARBA00009254"/>
    </source>
</evidence>
<evidence type="ECO:0000256" key="3">
    <source>
        <dbReference type="ARBA" id="ARBA00023274"/>
    </source>
</evidence>
<dbReference type="InterPro" id="IPR018254">
    <property type="entry name" value="Ribosomal_uL29_CS"/>
</dbReference>
<dbReference type="GO" id="GO:0005840">
    <property type="term" value="C:ribosome"/>
    <property type="evidence" value="ECO:0007669"/>
    <property type="project" value="UniProtKB-KW"/>
</dbReference>
<evidence type="ECO:0000256" key="4">
    <source>
        <dbReference type="ARBA" id="ARBA00035204"/>
    </source>
</evidence>
<accession>A0A2M6R8Q4</accession>
<dbReference type="PROSITE" id="PS00579">
    <property type="entry name" value="RIBOSOMAL_L29"/>
    <property type="match status" value="1"/>
</dbReference>
<gene>
    <name evidence="6" type="primary">rpmC</name>
    <name evidence="6" type="ORF">COT79_02010</name>
</gene>
<evidence type="ECO:0000256" key="2">
    <source>
        <dbReference type="ARBA" id="ARBA00022980"/>
    </source>
</evidence>
<evidence type="ECO:0000256" key="5">
    <source>
        <dbReference type="ARBA" id="ARBA00035476"/>
    </source>
</evidence>
<dbReference type="GO" id="GO:1990904">
    <property type="term" value="C:ribonucleoprotein complex"/>
    <property type="evidence" value="ECO:0007669"/>
    <property type="project" value="UniProtKB-KW"/>
</dbReference>
<comment type="caution">
    <text evidence="6">The sequence shown here is derived from an EMBL/GenBank/DDBJ whole genome shotgun (WGS) entry which is preliminary data.</text>
</comment>
<dbReference type="NCBIfam" id="TIGR00012">
    <property type="entry name" value="L29"/>
    <property type="match status" value="1"/>
</dbReference>
<dbReference type="Pfam" id="PF00831">
    <property type="entry name" value="Ribosomal_L29"/>
    <property type="match status" value="1"/>
</dbReference>
<comment type="similarity">
    <text evidence="1">Belongs to the universal ribosomal protein uL29 family.</text>
</comment>
<dbReference type="AlphaFoldDB" id="A0A2M6R8Q4"/>
<protein>
    <recommendedName>
        <fullName evidence="4">Large ribosomal subunit protein uL29</fullName>
    </recommendedName>
    <alternativeName>
        <fullName evidence="5">50S ribosomal protein L29</fullName>
    </alternativeName>
</protein>
<dbReference type="GO" id="GO:0003735">
    <property type="term" value="F:structural constituent of ribosome"/>
    <property type="evidence" value="ECO:0007669"/>
    <property type="project" value="InterPro"/>
</dbReference>
<proteinExistence type="inferred from homology"/>